<accession>A0A9I9ELE1</accession>
<organism evidence="2">
    <name type="scientific">Cucumis melo</name>
    <name type="common">Muskmelon</name>
    <dbReference type="NCBI Taxonomy" id="3656"/>
    <lineage>
        <taxon>Eukaryota</taxon>
        <taxon>Viridiplantae</taxon>
        <taxon>Streptophyta</taxon>
        <taxon>Embryophyta</taxon>
        <taxon>Tracheophyta</taxon>
        <taxon>Spermatophyta</taxon>
        <taxon>Magnoliopsida</taxon>
        <taxon>eudicotyledons</taxon>
        <taxon>Gunneridae</taxon>
        <taxon>Pentapetalae</taxon>
        <taxon>rosids</taxon>
        <taxon>fabids</taxon>
        <taxon>Cucurbitales</taxon>
        <taxon>Cucurbitaceae</taxon>
        <taxon>Benincaseae</taxon>
        <taxon>Cucumis</taxon>
    </lineage>
</organism>
<dbReference type="AlphaFoldDB" id="A0A9I9ELE1"/>
<feature type="compositionally biased region" description="Polar residues" evidence="1">
    <location>
        <begin position="39"/>
        <end position="51"/>
    </location>
</feature>
<evidence type="ECO:0000256" key="1">
    <source>
        <dbReference type="SAM" id="MobiDB-lite"/>
    </source>
</evidence>
<dbReference type="EnsemblPlants" id="MELO3C035475.2.1">
    <property type="protein sequence ID" value="MELO3C035475.2.1"/>
    <property type="gene ID" value="MELO3C035475.2"/>
</dbReference>
<reference evidence="2" key="1">
    <citation type="submission" date="2023-03" db="UniProtKB">
        <authorList>
            <consortium name="EnsemblPlants"/>
        </authorList>
    </citation>
    <scope>IDENTIFICATION</scope>
</reference>
<feature type="compositionally biased region" description="Polar residues" evidence="1">
    <location>
        <begin position="7"/>
        <end position="19"/>
    </location>
</feature>
<protein>
    <submittedName>
        <fullName evidence="2">Uncharacterized protein</fullName>
    </submittedName>
</protein>
<dbReference type="Gramene" id="MELO3C035475.2.1">
    <property type="protein sequence ID" value="MELO3C035475.2.1"/>
    <property type="gene ID" value="MELO3C035475.2"/>
</dbReference>
<feature type="region of interest" description="Disordered" evidence="1">
    <location>
        <begin position="1"/>
        <end position="52"/>
    </location>
</feature>
<evidence type="ECO:0000313" key="2">
    <source>
        <dbReference type="EnsemblPlants" id="MELO3C035475.2.1"/>
    </source>
</evidence>
<sequence>MSGKDLPTQSSTSRQTSGEVSRDRLSRRCVGHASRKPFLTSSFPMQTTTSGKPRLLSRCHVLRRESLPRQALSCSLLGNHFADTILKAREKHLKRLAASYGRRKVEAEVAVATTDGNEDGRNGGELRTAT</sequence>
<name>A0A9I9ELE1_CUCME</name>
<proteinExistence type="predicted"/>